<evidence type="ECO:0000256" key="4">
    <source>
        <dbReference type="ARBA" id="ARBA00022741"/>
    </source>
</evidence>
<keyword evidence="8" id="KW-1133">Transmembrane helix</keyword>
<dbReference type="STRING" id="28743.ENSCVAP00000026679"/>
<dbReference type="GO" id="GO:0004714">
    <property type="term" value="F:transmembrane receptor protein tyrosine kinase activity"/>
    <property type="evidence" value="ECO:0007669"/>
    <property type="project" value="UniProtKB-EC"/>
</dbReference>
<keyword evidence="5" id="KW-0418">Kinase</keyword>
<evidence type="ECO:0000313" key="11">
    <source>
        <dbReference type="Ensembl" id="ENSCVAP00000026679.1"/>
    </source>
</evidence>
<reference evidence="11" key="2">
    <citation type="submission" date="2025-09" db="UniProtKB">
        <authorList>
            <consortium name="Ensembl"/>
        </authorList>
    </citation>
    <scope>IDENTIFICATION</scope>
</reference>
<protein>
    <recommendedName>
        <fullName evidence="1">receptor protein-tyrosine kinase</fullName>
        <ecNumber evidence="1">2.7.10.1</ecNumber>
    </recommendedName>
</protein>
<feature type="transmembrane region" description="Helical" evidence="8">
    <location>
        <begin position="188"/>
        <end position="212"/>
    </location>
</feature>
<reference evidence="11" key="1">
    <citation type="submission" date="2025-08" db="UniProtKB">
        <authorList>
            <consortium name="Ensembl"/>
        </authorList>
    </citation>
    <scope>IDENTIFICATION</scope>
</reference>
<evidence type="ECO:0000256" key="8">
    <source>
        <dbReference type="SAM" id="Phobius"/>
    </source>
</evidence>
<keyword evidence="9" id="KW-0732">Signal</keyword>
<evidence type="ECO:0000256" key="2">
    <source>
        <dbReference type="ARBA" id="ARBA00022553"/>
    </source>
</evidence>
<evidence type="ECO:0000259" key="10">
    <source>
        <dbReference type="Pfam" id="PF21314"/>
    </source>
</evidence>
<feature type="signal peptide" evidence="9">
    <location>
        <begin position="1"/>
        <end position="24"/>
    </location>
</feature>
<keyword evidence="4" id="KW-0547">Nucleotide-binding</keyword>
<dbReference type="Ensembl" id="ENSCVAT00000016978.1">
    <property type="protein sequence ID" value="ENSCVAP00000026679.1"/>
    <property type="gene ID" value="ENSCVAG00000012412.1"/>
</dbReference>
<dbReference type="InterPro" id="IPR036116">
    <property type="entry name" value="FN3_sf"/>
</dbReference>
<evidence type="ECO:0000256" key="6">
    <source>
        <dbReference type="ARBA" id="ARBA00022840"/>
    </source>
</evidence>
<evidence type="ECO:0000256" key="7">
    <source>
        <dbReference type="ARBA" id="ARBA00023137"/>
    </source>
</evidence>
<accession>A0A3Q2E5J9</accession>
<keyword evidence="8" id="KW-0812">Transmembrane</keyword>
<dbReference type="GeneTree" id="ENSGT00940000162696"/>
<organism evidence="11 12">
    <name type="scientific">Cyprinodon variegatus</name>
    <name type="common">Sheepshead minnow</name>
    <dbReference type="NCBI Taxonomy" id="28743"/>
    <lineage>
        <taxon>Eukaryota</taxon>
        <taxon>Metazoa</taxon>
        <taxon>Chordata</taxon>
        <taxon>Craniata</taxon>
        <taxon>Vertebrata</taxon>
        <taxon>Euteleostomi</taxon>
        <taxon>Actinopterygii</taxon>
        <taxon>Neopterygii</taxon>
        <taxon>Teleostei</taxon>
        <taxon>Neoteleostei</taxon>
        <taxon>Acanthomorphata</taxon>
        <taxon>Ovalentaria</taxon>
        <taxon>Atherinomorphae</taxon>
        <taxon>Cyprinodontiformes</taxon>
        <taxon>Cyprinodontidae</taxon>
        <taxon>Cyprinodon</taxon>
    </lineage>
</organism>
<feature type="chain" id="PRO_5018544896" description="receptor protein-tyrosine kinase" evidence="9">
    <location>
        <begin position="25"/>
        <end position="227"/>
    </location>
</feature>
<keyword evidence="6" id="KW-0067">ATP-binding</keyword>
<evidence type="ECO:0000256" key="3">
    <source>
        <dbReference type="ARBA" id="ARBA00022679"/>
    </source>
</evidence>
<keyword evidence="12" id="KW-1185">Reference proteome</keyword>
<feature type="domain" description="Epidermal growth factor receptor-like transmembrane-juxtamembrane segment" evidence="10">
    <location>
        <begin position="191"/>
        <end position="223"/>
    </location>
</feature>
<name>A0A3Q2E5J9_CYPVA</name>
<dbReference type="EC" id="2.7.10.1" evidence="1"/>
<evidence type="ECO:0000256" key="5">
    <source>
        <dbReference type="ARBA" id="ARBA00022777"/>
    </source>
</evidence>
<dbReference type="Pfam" id="PF21314">
    <property type="entry name" value="TM_ErbB1"/>
    <property type="match status" value="1"/>
</dbReference>
<dbReference type="InterPro" id="IPR049328">
    <property type="entry name" value="TM_ErbB1"/>
</dbReference>
<proteinExistence type="predicted"/>
<dbReference type="OMA" id="WRHKRQR"/>
<dbReference type="AlphaFoldDB" id="A0A3Q2E5J9"/>
<dbReference type="Proteomes" id="UP000265020">
    <property type="component" value="Unassembled WGS sequence"/>
</dbReference>
<dbReference type="Gene3D" id="6.10.250.2930">
    <property type="match status" value="1"/>
</dbReference>
<dbReference type="GO" id="GO:0005524">
    <property type="term" value="F:ATP binding"/>
    <property type="evidence" value="ECO:0007669"/>
    <property type="project" value="UniProtKB-KW"/>
</dbReference>
<evidence type="ECO:0000256" key="1">
    <source>
        <dbReference type="ARBA" id="ARBA00011902"/>
    </source>
</evidence>
<evidence type="ECO:0000256" key="9">
    <source>
        <dbReference type="SAM" id="SignalP"/>
    </source>
</evidence>
<keyword evidence="3" id="KW-0808">Transferase</keyword>
<evidence type="ECO:0000313" key="12">
    <source>
        <dbReference type="Proteomes" id="UP000265020"/>
    </source>
</evidence>
<dbReference type="SUPFAM" id="SSF49265">
    <property type="entry name" value="Fibronectin type III"/>
    <property type="match status" value="1"/>
</dbReference>
<sequence length="227" mass="24895">YSFKYNLCSLPLPFVIVCLLSIRGHCPLPFTPAGTGIPPYDPDLATFDYDYDTSTSSDLIKVPTNTGIPKRCDYNPCREKQPRCEELAASSGCLCQGSTLPDQRPDPPKLQSVSWNGSEVVVQWCAPNSFITAYFVTVGGEKKMFEEDHRSAVLGQIDHKAEVCVVAANEAGESNKSCMEYQPSSSSLPLTAGLIGGALGLLLLILLVVLLCRRRRQKRKEAMHVHT</sequence>
<keyword evidence="8" id="KW-0472">Membrane</keyword>
<keyword evidence="2" id="KW-0597">Phosphoprotein</keyword>
<keyword evidence="7" id="KW-0829">Tyrosine-protein kinase</keyword>
<dbReference type="InterPro" id="IPR044912">
    <property type="entry name" value="Egfr_JX_dom"/>
</dbReference>